<evidence type="ECO:0000313" key="2">
    <source>
        <dbReference type="Proteomes" id="UP000334380"/>
    </source>
</evidence>
<reference evidence="1 2" key="1">
    <citation type="submission" date="2019-08" db="EMBL/GenBank/DDBJ databases">
        <authorList>
            <person name="Peeters C."/>
        </authorList>
    </citation>
    <scope>NUCLEOTIDE SEQUENCE [LARGE SCALE GENOMIC DNA]</scope>
    <source>
        <strain evidence="1 2">LMG 31013</strain>
    </source>
</reference>
<name>A0A5E4YEI4_9BURK</name>
<accession>A0A5E4YEI4</accession>
<dbReference type="RefSeq" id="WP_174978678.1">
    <property type="nucleotide sequence ID" value="NZ_CABPRU010000015.1"/>
</dbReference>
<evidence type="ECO:0000313" key="1">
    <source>
        <dbReference type="EMBL" id="VVE46745.1"/>
    </source>
</evidence>
<protein>
    <submittedName>
        <fullName evidence="1">Uncharacterized protein</fullName>
    </submittedName>
</protein>
<dbReference type="Proteomes" id="UP000334380">
    <property type="component" value="Unassembled WGS sequence"/>
</dbReference>
<organism evidence="1 2">
    <name type="scientific">Pandoraea terrigena</name>
    <dbReference type="NCBI Taxonomy" id="2508292"/>
    <lineage>
        <taxon>Bacteria</taxon>
        <taxon>Pseudomonadati</taxon>
        <taxon>Pseudomonadota</taxon>
        <taxon>Betaproteobacteria</taxon>
        <taxon>Burkholderiales</taxon>
        <taxon>Burkholderiaceae</taxon>
        <taxon>Pandoraea</taxon>
    </lineage>
</organism>
<dbReference type="EMBL" id="CABPRU010000015">
    <property type="protein sequence ID" value="VVE46745.1"/>
    <property type="molecule type" value="Genomic_DNA"/>
</dbReference>
<sequence length="46" mass="5379">MRHRKTRCDLIHRTALGGYTIDGPYVRQRGIRRLVARIVAWFGGVR</sequence>
<proteinExistence type="predicted"/>
<gene>
    <name evidence="1" type="ORF">PTE31013_04479</name>
</gene>
<dbReference type="AlphaFoldDB" id="A0A5E4YEI4"/>
<keyword evidence="2" id="KW-1185">Reference proteome</keyword>